<evidence type="ECO:0000256" key="2">
    <source>
        <dbReference type="ARBA" id="ARBA00022741"/>
    </source>
</evidence>
<feature type="domain" description="Disease resistance N-terminal" evidence="6">
    <location>
        <begin position="9"/>
        <end position="93"/>
    </location>
</feature>
<keyword evidence="1" id="KW-0677">Repeat</keyword>
<dbReference type="InterPro" id="IPR002182">
    <property type="entry name" value="NB-ARC"/>
</dbReference>
<dbReference type="Gene3D" id="3.40.50.300">
    <property type="entry name" value="P-loop containing nucleotide triphosphate hydrolases"/>
    <property type="match status" value="1"/>
</dbReference>
<dbReference type="Pfam" id="PF18052">
    <property type="entry name" value="Rx_N"/>
    <property type="match status" value="1"/>
</dbReference>
<feature type="compositionally biased region" description="Polar residues" evidence="4">
    <location>
        <begin position="147"/>
        <end position="157"/>
    </location>
</feature>
<dbReference type="InterPro" id="IPR036388">
    <property type="entry name" value="WH-like_DNA-bd_sf"/>
</dbReference>
<evidence type="ECO:0000313" key="9">
    <source>
        <dbReference type="Proteomes" id="UP001370490"/>
    </source>
</evidence>
<dbReference type="AlphaFoldDB" id="A0AAN8ZQJ9"/>
<comment type="caution">
    <text evidence="8">The sequence shown here is derived from an EMBL/GenBank/DDBJ whole genome shotgun (WGS) entry which is preliminary data.</text>
</comment>
<evidence type="ECO:0000259" key="5">
    <source>
        <dbReference type="Pfam" id="PF00931"/>
    </source>
</evidence>
<dbReference type="SUPFAM" id="SSF52058">
    <property type="entry name" value="L domain-like"/>
    <property type="match status" value="1"/>
</dbReference>
<dbReference type="Pfam" id="PF23559">
    <property type="entry name" value="WHD_DRP"/>
    <property type="match status" value="1"/>
</dbReference>
<sequence length="643" mass="73245">MADSMVQAVVSSVIERITDQLINEFKFFRAVPDQVQRLQVKLKLIQSFLRDADAIMQPEGGQQLRTVVSQFRDIVYDLEDVIDTYILKVASTSRGGFIGFIKKPASISKKCYYIHQFGNNIEAINERISLIRETLPPHTVQDMAGASTRSKQPQQGWRRSYAHEEEEHVVGLDDDIDKLVRELNNEEADARVVSIVGIGGSGKTTLAKRLYNHADPHCVVHEPRSLTDDEAWELLSKITKIKEESTSEEVTELCKLGKELLKRCGGLPLLVVVLGGLLAQKSSLQEWKKLHQNVGQQLREAGKEGDQKQGKVMSILELSYDDLPYHLKPCFLYLGLFPEDADIQAKQMIRMWIAEGFILSSEIDREHTVESAGEEWLEELIQRSMIQHLTSHEKLRVWGIETAEQVDAVFKSPCISSDRLRSLRLDLKPGNDEFPSLEPLSHCERLSKLYIEGKIRETRQAEALAAGESSQQPQNGQFLLPLQLQLPPNLTKLTLYGSRLEKQDPLAVLEKLPYLKFLCIGDKSFQGTKMTCSTNGFSQLQHLEFRFLDNLEEWIVEKGAMPRLKHLELFQCTNLRMIPEGLRFISSLKELVIQDGRKEFQERLQKVKTRGDETSTSTTTTSQEAGEDFYKIQHIPQVKLYQL</sequence>
<feature type="domain" description="Disease resistance protein winged helix" evidence="7">
    <location>
        <begin position="336"/>
        <end position="391"/>
    </location>
</feature>
<protein>
    <submittedName>
        <fullName evidence="8">NB-ARC</fullName>
    </submittedName>
</protein>
<feature type="region of interest" description="Disordered" evidence="4">
    <location>
        <begin position="141"/>
        <end position="160"/>
    </location>
</feature>
<dbReference type="FunFam" id="1.10.10.10:FF:000322">
    <property type="entry name" value="Probable disease resistance protein At1g63360"/>
    <property type="match status" value="1"/>
</dbReference>
<organism evidence="8 9">
    <name type="scientific">Dillenia turbinata</name>
    <dbReference type="NCBI Taxonomy" id="194707"/>
    <lineage>
        <taxon>Eukaryota</taxon>
        <taxon>Viridiplantae</taxon>
        <taxon>Streptophyta</taxon>
        <taxon>Embryophyta</taxon>
        <taxon>Tracheophyta</taxon>
        <taxon>Spermatophyta</taxon>
        <taxon>Magnoliopsida</taxon>
        <taxon>eudicotyledons</taxon>
        <taxon>Gunneridae</taxon>
        <taxon>Pentapetalae</taxon>
        <taxon>Dilleniales</taxon>
        <taxon>Dilleniaceae</taxon>
        <taxon>Dillenia</taxon>
    </lineage>
</organism>
<dbReference type="InterPro" id="IPR038005">
    <property type="entry name" value="RX-like_CC"/>
</dbReference>
<dbReference type="SUPFAM" id="SSF52540">
    <property type="entry name" value="P-loop containing nucleoside triphosphate hydrolases"/>
    <property type="match status" value="1"/>
</dbReference>
<dbReference type="Pfam" id="PF00931">
    <property type="entry name" value="NB-ARC"/>
    <property type="match status" value="1"/>
</dbReference>
<evidence type="ECO:0000256" key="1">
    <source>
        <dbReference type="ARBA" id="ARBA00022737"/>
    </source>
</evidence>
<name>A0AAN8ZQJ9_9MAGN</name>
<dbReference type="EMBL" id="JBAMMX010000002">
    <property type="protein sequence ID" value="KAK6946456.1"/>
    <property type="molecule type" value="Genomic_DNA"/>
</dbReference>
<dbReference type="PRINTS" id="PR00364">
    <property type="entry name" value="DISEASERSIST"/>
</dbReference>
<proteinExistence type="predicted"/>
<dbReference type="GO" id="GO:0098542">
    <property type="term" value="P:defense response to other organism"/>
    <property type="evidence" value="ECO:0007669"/>
    <property type="project" value="TreeGrafter"/>
</dbReference>
<keyword evidence="3" id="KW-0611">Plant defense</keyword>
<dbReference type="Proteomes" id="UP001370490">
    <property type="component" value="Unassembled WGS sequence"/>
</dbReference>
<dbReference type="InterPro" id="IPR032675">
    <property type="entry name" value="LRR_dom_sf"/>
</dbReference>
<dbReference type="Gene3D" id="3.80.10.10">
    <property type="entry name" value="Ribonuclease Inhibitor"/>
    <property type="match status" value="1"/>
</dbReference>
<dbReference type="InterPro" id="IPR044974">
    <property type="entry name" value="Disease_R_plants"/>
</dbReference>
<evidence type="ECO:0000259" key="7">
    <source>
        <dbReference type="Pfam" id="PF23559"/>
    </source>
</evidence>
<dbReference type="Gene3D" id="1.10.10.10">
    <property type="entry name" value="Winged helix-like DNA-binding domain superfamily/Winged helix DNA-binding domain"/>
    <property type="match status" value="1"/>
</dbReference>
<dbReference type="InterPro" id="IPR027417">
    <property type="entry name" value="P-loop_NTPase"/>
</dbReference>
<evidence type="ECO:0000259" key="6">
    <source>
        <dbReference type="Pfam" id="PF18052"/>
    </source>
</evidence>
<dbReference type="PANTHER" id="PTHR23155">
    <property type="entry name" value="DISEASE RESISTANCE PROTEIN RP"/>
    <property type="match status" value="1"/>
</dbReference>
<evidence type="ECO:0000313" key="8">
    <source>
        <dbReference type="EMBL" id="KAK6946456.1"/>
    </source>
</evidence>
<reference evidence="8 9" key="1">
    <citation type="submission" date="2023-12" db="EMBL/GenBank/DDBJ databases">
        <title>A high-quality genome assembly for Dillenia turbinata (Dilleniales).</title>
        <authorList>
            <person name="Chanderbali A."/>
        </authorList>
    </citation>
    <scope>NUCLEOTIDE SEQUENCE [LARGE SCALE GENOMIC DNA]</scope>
    <source>
        <strain evidence="8">LSX21</strain>
        <tissue evidence="8">Leaf</tissue>
    </source>
</reference>
<accession>A0AAN8ZQJ9</accession>
<dbReference type="GO" id="GO:0043531">
    <property type="term" value="F:ADP binding"/>
    <property type="evidence" value="ECO:0007669"/>
    <property type="project" value="InterPro"/>
</dbReference>
<evidence type="ECO:0000256" key="4">
    <source>
        <dbReference type="SAM" id="MobiDB-lite"/>
    </source>
</evidence>
<dbReference type="CDD" id="cd14798">
    <property type="entry name" value="RX-CC_like"/>
    <property type="match status" value="1"/>
</dbReference>
<keyword evidence="9" id="KW-1185">Reference proteome</keyword>
<dbReference type="Gene3D" id="1.20.5.4130">
    <property type="match status" value="1"/>
</dbReference>
<keyword evidence="2" id="KW-0547">Nucleotide-binding</keyword>
<gene>
    <name evidence="8" type="ORF">RJ641_014000</name>
</gene>
<evidence type="ECO:0000256" key="3">
    <source>
        <dbReference type="ARBA" id="ARBA00022821"/>
    </source>
</evidence>
<dbReference type="InterPro" id="IPR041118">
    <property type="entry name" value="Rx_N"/>
</dbReference>
<dbReference type="InterPro" id="IPR058922">
    <property type="entry name" value="WHD_DRP"/>
</dbReference>
<dbReference type="PANTHER" id="PTHR23155:SF1185">
    <property type="entry name" value="DISEASE RESISTANCE RPP8-LIKE PROTEIN 3-RELATED"/>
    <property type="match status" value="1"/>
</dbReference>
<feature type="domain" description="NB-ARC" evidence="5">
    <location>
        <begin position="173"/>
        <end position="214"/>
    </location>
</feature>